<dbReference type="InterPro" id="IPR052922">
    <property type="entry name" value="Cytidylate_Kinase-2"/>
</dbReference>
<evidence type="ECO:0008006" key="3">
    <source>
        <dbReference type="Google" id="ProtNLM"/>
    </source>
</evidence>
<name>A0ABR9EB17_9GAMM</name>
<comment type="caution">
    <text evidence="1">The sequence shown here is derived from an EMBL/GenBank/DDBJ whole genome shotgun (WGS) entry which is preliminary data.</text>
</comment>
<protein>
    <recommendedName>
        <fullName evidence="3">DNA topology modulation protein FlaR</fullName>
    </recommendedName>
</protein>
<evidence type="ECO:0000313" key="1">
    <source>
        <dbReference type="EMBL" id="MBE0368166.1"/>
    </source>
</evidence>
<dbReference type="Proteomes" id="UP000615755">
    <property type="component" value="Unassembled WGS sequence"/>
</dbReference>
<keyword evidence="2" id="KW-1185">Reference proteome</keyword>
<evidence type="ECO:0000313" key="2">
    <source>
        <dbReference type="Proteomes" id="UP000615755"/>
    </source>
</evidence>
<proteinExistence type="predicted"/>
<gene>
    <name evidence="1" type="ORF">PAUR_a1712</name>
</gene>
<dbReference type="RefSeq" id="WP_225738327.1">
    <property type="nucleotide sequence ID" value="NZ_AQGV01000012.1"/>
</dbReference>
<dbReference type="PANTHER" id="PTHR37816:SF2">
    <property type="entry name" value="DNA TOPOLOGY MODULATION PROTEIN FLAR-RELATED PROTEIN"/>
    <property type="match status" value="1"/>
</dbReference>
<reference evidence="1 2" key="1">
    <citation type="submission" date="2015-03" db="EMBL/GenBank/DDBJ databases">
        <title>Genome sequence of Pseudoalteromonas aurantia.</title>
        <authorList>
            <person name="Xie B.-B."/>
            <person name="Rong J.-C."/>
            <person name="Qin Q.-L."/>
            <person name="Zhang Y.-Z."/>
        </authorList>
    </citation>
    <scope>NUCLEOTIDE SEQUENCE [LARGE SCALE GENOMIC DNA]</scope>
    <source>
        <strain evidence="1 2">208</strain>
    </source>
</reference>
<dbReference type="SUPFAM" id="SSF52540">
    <property type="entry name" value="P-loop containing nucleoside triphosphate hydrolases"/>
    <property type="match status" value="1"/>
</dbReference>
<organism evidence="1 2">
    <name type="scientific">Pseudoalteromonas aurantia 208</name>
    <dbReference type="NCBI Taxonomy" id="1314867"/>
    <lineage>
        <taxon>Bacteria</taxon>
        <taxon>Pseudomonadati</taxon>
        <taxon>Pseudomonadota</taxon>
        <taxon>Gammaproteobacteria</taxon>
        <taxon>Alteromonadales</taxon>
        <taxon>Pseudoalteromonadaceae</taxon>
        <taxon>Pseudoalteromonas</taxon>
    </lineage>
</organism>
<dbReference type="EMBL" id="AQGV01000012">
    <property type="protein sequence ID" value="MBE0368166.1"/>
    <property type="molecule type" value="Genomic_DNA"/>
</dbReference>
<sequence>MQYRKIHIIGGPGSGKTFSAAKLQQLTGLNGFDLDSVFWEKNEFAYVRSSEHARTEKLNHILSHDNWIVEGVYYKWLASSFGDADLIVVLNPPTLLRQWRIFKRFLKRKFVLGHYRKESLASFLQMFWWNQGFDQDNMVRILDFIHEYDDKIIYCKNYNEIWRELSK</sequence>
<dbReference type="Gene3D" id="3.40.50.300">
    <property type="entry name" value="P-loop containing nucleotide triphosphate hydrolases"/>
    <property type="match status" value="1"/>
</dbReference>
<dbReference type="InterPro" id="IPR027417">
    <property type="entry name" value="P-loop_NTPase"/>
</dbReference>
<accession>A0ABR9EB17</accession>
<dbReference type="PANTHER" id="PTHR37816">
    <property type="entry name" value="YALI0E33011P"/>
    <property type="match status" value="1"/>
</dbReference>